<dbReference type="Gene3D" id="1.20.120.160">
    <property type="entry name" value="HPT domain"/>
    <property type="match status" value="1"/>
</dbReference>
<dbReference type="SMART" id="SM00448">
    <property type="entry name" value="REC"/>
    <property type="match status" value="1"/>
</dbReference>
<evidence type="ECO:0000256" key="3">
    <source>
        <dbReference type="SAM" id="Coils"/>
    </source>
</evidence>
<comment type="caution">
    <text evidence="5">The sequence shown here is derived from an EMBL/GenBank/DDBJ whole genome shotgun (WGS) entry which is preliminary data.</text>
</comment>
<keyword evidence="3" id="KW-0175">Coiled coil</keyword>
<dbReference type="Pfam" id="PF00072">
    <property type="entry name" value="Response_reg"/>
    <property type="match status" value="1"/>
</dbReference>
<organism evidence="5 6">
    <name type="scientific">Dyella acidiphila</name>
    <dbReference type="NCBI Taxonomy" id="2775866"/>
    <lineage>
        <taxon>Bacteria</taxon>
        <taxon>Pseudomonadati</taxon>
        <taxon>Pseudomonadota</taxon>
        <taxon>Gammaproteobacteria</taxon>
        <taxon>Lysobacterales</taxon>
        <taxon>Rhodanobacteraceae</taxon>
        <taxon>Dyella</taxon>
    </lineage>
</organism>
<dbReference type="InterPro" id="IPR001789">
    <property type="entry name" value="Sig_transdc_resp-reg_receiver"/>
</dbReference>
<sequence length="243" mass="25748">MQGSSSKASNHAGPYVLVADDDATSLSFLGDALHQLGARTALSPDGRTALALARREAFDLLILDCRMPDLDGASVLAQLRHDLPARSAASPAVASSAELDGEQRRALLAAGFHAVLLKPCTLKDLHALLSLSAAHREQMPWLDDRQALSASGTPAVVQALRGLFYQELVAVERELDDLSQDAGALEARLHKLRSSCGFCGAAALSEHIASLQTQLKLSHQGAMLPLGAFRESLRQTMAALQVA</sequence>
<evidence type="ECO:0000313" key="6">
    <source>
        <dbReference type="Proteomes" id="UP000651010"/>
    </source>
</evidence>
<gene>
    <name evidence="5" type="ORF">IGX34_12245</name>
</gene>
<dbReference type="SUPFAM" id="SSF52172">
    <property type="entry name" value="CheY-like"/>
    <property type="match status" value="1"/>
</dbReference>
<feature type="domain" description="Response regulatory" evidence="4">
    <location>
        <begin position="15"/>
        <end position="133"/>
    </location>
</feature>
<dbReference type="Gene3D" id="3.40.50.2300">
    <property type="match status" value="1"/>
</dbReference>
<proteinExistence type="predicted"/>
<name>A0ABR9GAU7_9GAMM</name>
<evidence type="ECO:0000313" key="5">
    <source>
        <dbReference type="EMBL" id="MBE1161161.1"/>
    </source>
</evidence>
<dbReference type="RefSeq" id="WP_192556019.1">
    <property type="nucleotide sequence ID" value="NZ_JACZZA010000007.1"/>
</dbReference>
<dbReference type="PROSITE" id="PS50110">
    <property type="entry name" value="RESPONSE_REGULATORY"/>
    <property type="match status" value="1"/>
</dbReference>
<dbReference type="Proteomes" id="UP000651010">
    <property type="component" value="Unassembled WGS sequence"/>
</dbReference>
<dbReference type="SUPFAM" id="SSF47226">
    <property type="entry name" value="Histidine-containing phosphotransfer domain, HPT domain"/>
    <property type="match status" value="1"/>
</dbReference>
<dbReference type="InterPro" id="IPR050595">
    <property type="entry name" value="Bact_response_regulator"/>
</dbReference>
<evidence type="ECO:0000256" key="1">
    <source>
        <dbReference type="ARBA" id="ARBA00022553"/>
    </source>
</evidence>
<protein>
    <submittedName>
        <fullName evidence="5">Response regulator</fullName>
    </submittedName>
</protein>
<dbReference type="InterPro" id="IPR036641">
    <property type="entry name" value="HPT_dom_sf"/>
</dbReference>
<keyword evidence="6" id="KW-1185">Reference proteome</keyword>
<dbReference type="PANTHER" id="PTHR44591">
    <property type="entry name" value="STRESS RESPONSE REGULATOR PROTEIN 1"/>
    <property type="match status" value="1"/>
</dbReference>
<dbReference type="InterPro" id="IPR011006">
    <property type="entry name" value="CheY-like_superfamily"/>
</dbReference>
<evidence type="ECO:0000259" key="4">
    <source>
        <dbReference type="PROSITE" id="PS50110"/>
    </source>
</evidence>
<reference evidence="5 6" key="1">
    <citation type="submission" date="2020-09" db="EMBL/GenBank/DDBJ databases">
        <title>Dyella sp. 7MK23 isolated from forest soil.</title>
        <authorList>
            <person name="Fu J."/>
        </authorList>
    </citation>
    <scope>NUCLEOTIDE SEQUENCE [LARGE SCALE GENOMIC DNA]</scope>
    <source>
        <strain evidence="5 6">7MK23</strain>
    </source>
</reference>
<feature type="coiled-coil region" evidence="3">
    <location>
        <begin position="168"/>
        <end position="195"/>
    </location>
</feature>
<feature type="modified residue" description="4-aspartylphosphate" evidence="2">
    <location>
        <position position="64"/>
    </location>
</feature>
<accession>A0ABR9GAU7</accession>
<keyword evidence="1 2" id="KW-0597">Phosphoprotein</keyword>
<dbReference type="EMBL" id="JACZZA010000007">
    <property type="protein sequence ID" value="MBE1161161.1"/>
    <property type="molecule type" value="Genomic_DNA"/>
</dbReference>
<dbReference type="PANTHER" id="PTHR44591:SF3">
    <property type="entry name" value="RESPONSE REGULATORY DOMAIN-CONTAINING PROTEIN"/>
    <property type="match status" value="1"/>
</dbReference>
<evidence type="ECO:0000256" key="2">
    <source>
        <dbReference type="PROSITE-ProRule" id="PRU00169"/>
    </source>
</evidence>